<protein>
    <submittedName>
        <fullName evidence="1">Uncharacterized protein</fullName>
    </submittedName>
</protein>
<dbReference type="Proteomes" id="UP001608902">
    <property type="component" value="Unassembled WGS sequence"/>
</dbReference>
<accession>A0ABD6EYZ4</accession>
<comment type="caution">
    <text evidence="1">The sequence shown here is derived from an EMBL/GenBank/DDBJ whole genome shotgun (WGS) entry which is preliminary data.</text>
</comment>
<evidence type="ECO:0000313" key="2">
    <source>
        <dbReference type="Proteomes" id="UP001608902"/>
    </source>
</evidence>
<gene>
    <name evidence="1" type="ORF">AB6A40_009012</name>
</gene>
<dbReference type="PANTHER" id="PTHR43691:SF11">
    <property type="entry name" value="FI09636P-RELATED"/>
    <property type="match status" value="1"/>
</dbReference>
<reference evidence="1 2" key="1">
    <citation type="submission" date="2024-08" db="EMBL/GenBank/DDBJ databases">
        <title>Gnathostoma spinigerum genome.</title>
        <authorList>
            <person name="Gonzalez-Bertolin B."/>
            <person name="Monzon S."/>
            <person name="Zaballos A."/>
            <person name="Jimenez P."/>
            <person name="Dekumyoy P."/>
            <person name="Varona S."/>
            <person name="Cuesta I."/>
            <person name="Sumanam S."/>
            <person name="Adisakwattana P."/>
            <person name="Gasser R.B."/>
            <person name="Hernandez-Gonzalez A."/>
            <person name="Young N.D."/>
            <person name="Perteguer M.J."/>
        </authorList>
    </citation>
    <scope>NUCLEOTIDE SEQUENCE [LARGE SCALE GENOMIC DNA]</scope>
    <source>
        <strain evidence="1">AL3</strain>
        <tissue evidence="1">Liver</tissue>
    </source>
</reference>
<proteinExistence type="predicted"/>
<name>A0ABD6EYZ4_9BILA</name>
<evidence type="ECO:0000313" key="1">
    <source>
        <dbReference type="EMBL" id="MFH4982303.1"/>
    </source>
</evidence>
<keyword evidence="2" id="KW-1185">Reference proteome</keyword>
<dbReference type="AlphaFoldDB" id="A0ABD6EYZ4"/>
<dbReference type="PANTHER" id="PTHR43691">
    <property type="entry name" value="URIDINE PHOSPHORYLASE"/>
    <property type="match status" value="1"/>
</dbReference>
<dbReference type="InterPro" id="IPR035994">
    <property type="entry name" value="Nucleoside_phosphorylase_sf"/>
</dbReference>
<dbReference type="EMBL" id="JBGFUD010008969">
    <property type="protein sequence ID" value="MFH4982303.1"/>
    <property type="molecule type" value="Genomic_DNA"/>
</dbReference>
<sequence>MEKLDSILNSLAYYKQSITTRQNMSNLLTIMLRWNLSKFHDNLVYLFPLYCRGSKKMEKEPSYSREIHIDTIKSVAGEARLDGAYCDYTEQEKFSFLQKLQSLGVRNIEMESTCFASMWNRAGVRGMKTSLASEANKPVICRTTTRQRFIYSSQ</sequence>
<dbReference type="Gene3D" id="3.40.50.1580">
    <property type="entry name" value="Nucleoside phosphorylase domain"/>
    <property type="match status" value="1"/>
</dbReference>
<organism evidence="1 2">
    <name type="scientific">Gnathostoma spinigerum</name>
    <dbReference type="NCBI Taxonomy" id="75299"/>
    <lineage>
        <taxon>Eukaryota</taxon>
        <taxon>Metazoa</taxon>
        <taxon>Ecdysozoa</taxon>
        <taxon>Nematoda</taxon>
        <taxon>Chromadorea</taxon>
        <taxon>Rhabditida</taxon>
        <taxon>Spirurina</taxon>
        <taxon>Gnathostomatomorpha</taxon>
        <taxon>Gnathostomatoidea</taxon>
        <taxon>Gnathostomatidae</taxon>
        <taxon>Gnathostoma</taxon>
    </lineage>
</organism>